<dbReference type="EMBL" id="FNTI01000001">
    <property type="protein sequence ID" value="SED59405.1"/>
    <property type="molecule type" value="Genomic_DNA"/>
</dbReference>
<accession>A0A1M7BQP7</accession>
<dbReference type="PANTHER" id="PTHR43081:SF19">
    <property type="entry name" value="PH-SENSITIVE ADENYLATE CYCLASE RV1264"/>
    <property type="match status" value="1"/>
</dbReference>
<proteinExistence type="predicted"/>
<protein>
    <submittedName>
        <fullName evidence="3">Adenylate cyclase</fullName>
    </submittedName>
</protein>
<dbReference type="PROSITE" id="PS50005">
    <property type="entry name" value="TPR"/>
    <property type="match status" value="1"/>
</dbReference>
<dbReference type="SMART" id="SM00028">
    <property type="entry name" value="TPR"/>
    <property type="match status" value="3"/>
</dbReference>
<feature type="repeat" description="TPR" evidence="1">
    <location>
        <begin position="420"/>
        <end position="453"/>
    </location>
</feature>
<dbReference type="PANTHER" id="PTHR43081">
    <property type="entry name" value="ADENYLATE CYCLASE, TERMINAL-DIFFERENTIATION SPECIFIC-RELATED"/>
    <property type="match status" value="1"/>
</dbReference>
<gene>
    <name evidence="3" type="ORF">SAMN05444171_4546</name>
</gene>
<dbReference type="GO" id="GO:0006171">
    <property type="term" value="P:cAMP biosynthetic process"/>
    <property type="evidence" value="ECO:0007669"/>
    <property type="project" value="TreeGrafter"/>
</dbReference>
<dbReference type="InterPro" id="IPR050697">
    <property type="entry name" value="Adenylyl/Guanylyl_Cyclase_3/4"/>
</dbReference>
<dbReference type="RefSeq" id="WP_074823688.1">
    <property type="nucleotide sequence ID" value="NZ_FNTI01000001.1"/>
</dbReference>
<keyword evidence="1" id="KW-0802">TPR repeat</keyword>
<dbReference type="Pfam" id="PF00211">
    <property type="entry name" value="Guanylate_cyc"/>
    <property type="match status" value="1"/>
</dbReference>
<evidence type="ECO:0000256" key="1">
    <source>
        <dbReference type="PROSITE-ProRule" id="PRU00339"/>
    </source>
</evidence>
<dbReference type="Gene3D" id="3.40.50.10070">
    <property type="entry name" value="TolB, N-terminal domain"/>
    <property type="match status" value="1"/>
</dbReference>
<dbReference type="OrthoDB" id="9807521at2"/>
<organism evidence="3 4">
    <name type="scientific">Bradyrhizobium lablabi</name>
    <dbReference type="NCBI Taxonomy" id="722472"/>
    <lineage>
        <taxon>Bacteria</taxon>
        <taxon>Pseudomonadati</taxon>
        <taxon>Pseudomonadota</taxon>
        <taxon>Alphaproteobacteria</taxon>
        <taxon>Hyphomicrobiales</taxon>
        <taxon>Nitrobacteraceae</taxon>
        <taxon>Bradyrhizobium</taxon>
    </lineage>
</organism>
<dbReference type="Proteomes" id="UP000183208">
    <property type="component" value="Unassembled WGS sequence"/>
</dbReference>
<dbReference type="InterPro" id="IPR019734">
    <property type="entry name" value="TPR_rpt"/>
</dbReference>
<reference evidence="3 4" key="1">
    <citation type="submission" date="2016-10" db="EMBL/GenBank/DDBJ databases">
        <authorList>
            <person name="de Groot N.N."/>
        </authorList>
    </citation>
    <scope>NUCLEOTIDE SEQUENCE [LARGE SCALE GENOMIC DNA]</scope>
    <source>
        <strain evidence="3 4">GAS522</strain>
    </source>
</reference>
<evidence type="ECO:0000313" key="4">
    <source>
        <dbReference type="Proteomes" id="UP000183208"/>
    </source>
</evidence>
<dbReference type="GO" id="GO:0035556">
    <property type="term" value="P:intracellular signal transduction"/>
    <property type="evidence" value="ECO:0007669"/>
    <property type="project" value="InterPro"/>
</dbReference>
<dbReference type="AlphaFoldDB" id="A0A1M7BQP7"/>
<evidence type="ECO:0000259" key="2">
    <source>
        <dbReference type="PROSITE" id="PS50125"/>
    </source>
</evidence>
<dbReference type="PROSITE" id="PS50125">
    <property type="entry name" value="GUANYLATE_CYCLASE_2"/>
    <property type="match status" value="1"/>
</dbReference>
<dbReference type="SUPFAM" id="SSF55073">
    <property type="entry name" value="Nucleotide cyclase"/>
    <property type="match status" value="1"/>
</dbReference>
<name>A0A1M7BQP7_9BRAD</name>
<evidence type="ECO:0000313" key="3">
    <source>
        <dbReference type="EMBL" id="SED59405.1"/>
    </source>
</evidence>
<dbReference type="SUPFAM" id="SSF48452">
    <property type="entry name" value="TPR-like"/>
    <property type="match status" value="1"/>
</dbReference>
<dbReference type="InterPro" id="IPR011990">
    <property type="entry name" value="TPR-like_helical_dom_sf"/>
</dbReference>
<dbReference type="InterPro" id="IPR001054">
    <property type="entry name" value="A/G_cyclase"/>
</dbReference>
<sequence>MAADRVERRLSAIFVADVAGYSRLMGADEEGTHARLNEHLSALLHPEIEKHSGRLIRSAGDGVLVEFASVVSAMRCAVAIQRGMIIRNTDVRIEKRIEFRIGINAGDIIIEGGDIFGDGVNVAARLEALCEPGGICVSQRVREDTQDKLDVEFEDSGEHQLKNIARPVRVYRVSFGNAPARLALALPDKPSVAVLAFENMSRDPEQEYFADGISEDIITELSRFSDLFVIARNSSFRYKGRAVDLRQVGQELGVRYVLEGSVRRGNDRVRISAQLIDAASGVHRWAEHYDQKLEDVFAIQDDVARTIAAILVAHVNMAEAERTLLKPPATWQAYDHYMRAAAAWISFQSSWQMAELLRTRGHLADSLAIDPKYARCYAMLASTHRVAWLNPLNDEYLSPTILDLAIKLSRTAIALNPSLPEAYAELGYNIIRKRDFDAATAAAERALALNPNFADYRLAQIFYSVGEPVRAIAIAKSQMRLDPFHPHFAPLMAGVAHYHRKEYHDAQHWLTEAIGRAPNHQYGHAFLAATYAQLGRMEDARAEASEVLRLNPRYSISGTQQQVSILKRAEDLEHLVDGLRKAGLPP</sequence>
<dbReference type="Gene3D" id="1.25.40.10">
    <property type="entry name" value="Tetratricopeptide repeat domain"/>
    <property type="match status" value="2"/>
</dbReference>
<dbReference type="Gene3D" id="3.30.70.1230">
    <property type="entry name" value="Nucleotide cyclase"/>
    <property type="match status" value="1"/>
</dbReference>
<dbReference type="GO" id="GO:0004016">
    <property type="term" value="F:adenylate cyclase activity"/>
    <property type="evidence" value="ECO:0007669"/>
    <property type="project" value="UniProtKB-ARBA"/>
</dbReference>
<feature type="domain" description="Guanylate cyclase" evidence="2">
    <location>
        <begin position="12"/>
        <end position="127"/>
    </location>
</feature>
<dbReference type="InterPro" id="IPR029787">
    <property type="entry name" value="Nucleotide_cyclase"/>
</dbReference>
<dbReference type="CDD" id="cd07302">
    <property type="entry name" value="CHD"/>
    <property type="match status" value="1"/>
</dbReference>